<proteinExistence type="predicted"/>
<dbReference type="Proteomes" id="UP000314294">
    <property type="component" value="Unassembled WGS sequence"/>
</dbReference>
<organism evidence="2 3">
    <name type="scientific">Liparis tanakae</name>
    <name type="common">Tanaka's snailfish</name>
    <dbReference type="NCBI Taxonomy" id="230148"/>
    <lineage>
        <taxon>Eukaryota</taxon>
        <taxon>Metazoa</taxon>
        <taxon>Chordata</taxon>
        <taxon>Craniata</taxon>
        <taxon>Vertebrata</taxon>
        <taxon>Euteleostomi</taxon>
        <taxon>Actinopterygii</taxon>
        <taxon>Neopterygii</taxon>
        <taxon>Teleostei</taxon>
        <taxon>Neoteleostei</taxon>
        <taxon>Acanthomorphata</taxon>
        <taxon>Eupercaria</taxon>
        <taxon>Perciformes</taxon>
        <taxon>Cottioidei</taxon>
        <taxon>Cottales</taxon>
        <taxon>Liparidae</taxon>
        <taxon>Liparis</taxon>
    </lineage>
</organism>
<protein>
    <submittedName>
        <fullName evidence="2">Uncharacterized protein</fullName>
    </submittedName>
</protein>
<evidence type="ECO:0000313" key="3">
    <source>
        <dbReference type="Proteomes" id="UP000314294"/>
    </source>
</evidence>
<comment type="caution">
    <text evidence="2">The sequence shown here is derived from an EMBL/GenBank/DDBJ whole genome shotgun (WGS) entry which is preliminary data.</text>
</comment>
<name>A0A4Z2H0X8_9TELE</name>
<dbReference type="EMBL" id="SRLO01000356">
    <property type="protein sequence ID" value="TNN59419.1"/>
    <property type="molecule type" value="Genomic_DNA"/>
</dbReference>
<gene>
    <name evidence="2" type="ORF">EYF80_030334</name>
</gene>
<evidence type="ECO:0000313" key="2">
    <source>
        <dbReference type="EMBL" id="TNN59419.1"/>
    </source>
</evidence>
<accession>A0A4Z2H0X8</accession>
<sequence>MDIFVADSSLRCGRWEKNTSSRDGSCPRVSGSPVGGQKALVGSRAATILEKKTGSGGLDRSGVSAARTGGNDTHS</sequence>
<dbReference type="AlphaFoldDB" id="A0A4Z2H0X8"/>
<keyword evidence="3" id="KW-1185">Reference proteome</keyword>
<feature type="region of interest" description="Disordered" evidence="1">
    <location>
        <begin position="17"/>
        <end position="38"/>
    </location>
</feature>
<reference evidence="2 3" key="1">
    <citation type="submission" date="2019-03" db="EMBL/GenBank/DDBJ databases">
        <title>First draft genome of Liparis tanakae, snailfish: a comprehensive survey of snailfish specific genes.</title>
        <authorList>
            <person name="Kim W."/>
            <person name="Song I."/>
            <person name="Jeong J.-H."/>
            <person name="Kim D."/>
            <person name="Kim S."/>
            <person name="Ryu S."/>
            <person name="Song J.Y."/>
            <person name="Lee S.K."/>
        </authorList>
    </citation>
    <scope>NUCLEOTIDE SEQUENCE [LARGE SCALE GENOMIC DNA]</scope>
    <source>
        <tissue evidence="2">Muscle</tissue>
    </source>
</reference>
<evidence type="ECO:0000256" key="1">
    <source>
        <dbReference type="SAM" id="MobiDB-lite"/>
    </source>
</evidence>
<feature type="region of interest" description="Disordered" evidence="1">
    <location>
        <begin position="51"/>
        <end position="75"/>
    </location>
</feature>